<reference evidence="1 2" key="1">
    <citation type="journal article" date="2015" name="Nature">
        <title>rRNA introns, odd ribosomes, and small enigmatic genomes across a large radiation of phyla.</title>
        <authorList>
            <person name="Brown C.T."/>
            <person name="Hug L.A."/>
            <person name="Thomas B.C."/>
            <person name="Sharon I."/>
            <person name="Castelle C.J."/>
            <person name="Singh A."/>
            <person name="Wilkins M.J."/>
            <person name="Williams K.H."/>
            <person name="Banfield J.F."/>
        </authorList>
    </citation>
    <scope>NUCLEOTIDE SEQUENCE [LARGE SCALE GENOMIC DNA]</scope>
</reference>
<organism evidence="1 2">
    <name type="scientific">Candidatus Woesebacteria bacterium GW2011_GWA1_39_8</name>
    <dbReference type="NCBI Taxonomy" id="1618552"/>
    <lineage>
        <taxon>Bacteria</taxon>
        <taxon>Candidatus Woeseibacteriota</taxon>
    </lineage>
</organism>
<dbReference type="EMBL" id="LBXL01000057">
    <property type="protein sequence ID" value="KKR28105.1"/>
    <property type="molecule type" value="Genomic_DNA"/>
</dbReference>
<protein>
    <submittedName>
        <fullName evidence="1">Uncharacterized protein</fullName>
    </submittedName>
</protein>
<accession>A0A0G0S0D1</accession>
<proteinExistence type="predicted"/>
<sequence length="88" mass="9762">MSEFETNIGPNPVKPKYGEFHICSTICPLLNIPGYTIDQNAGSCDEAGIKMCNHVLSSKMFSGEPKNVIYTDGRISYRKSSSKKDKSR</sequence>
<comment type="caution">
    <text evidence="1">The sequence shown here is derived from an EMBL/GenBank/DDBJ whole genome shotgun (WGS) entry which is preliminary data.</text>
</comment>
<gene>
    <name evidence="1" type="ORF">UT61_C0057G0004</name>
</gene>
<dbReference type="Proteomes" id="UP000034793">
    <property type="component" value="Unassembled WGS sequence"/>
</dbReference>
<name>A0A0G0S0D1_9BACT</name>
<dbReference type="AlphaFoldDB" id="A0A0G0S0D1"/>
<evidence type="ECO:0000313" key="1">
    <source>
        <dbReference type="EMBL" id="KKR28105.1"/>
    </source>
</evidence>
<evidence type="ECO:0000313" key="2">
    <source>
        <dbReference type="Proteomes" id="UP000034793"/>
    </source>
</evidence>